<name>A0A0R0HSK1_SOYBN</name>
<organism evidence="1">
    <name type="scientific">Glycine max</name>
    <name type="common">Soybean</name>
    <name type="synonym">Glycine hispida</name>
    <dbReference type="NCBI Taxonomy" id="3847"/>
    <lineage>
        <taxon>Eukaryota</taxon>
        <taxon>Viridiplantae</taxon>
        <taxon>Streptophyta</taxon>
        <taxon>Embryophyta</taxon>
        <taxon>Tracheophyta</taxon>
        <taxon>Spermatophyta</taxon>
        <taxon>Magnoliopsida</taxon>
        <taxon>eudicotyledons</taxon>
        <taxon>Gunneridae</taxon>
        <taxon>Pentapetalae</taxon>
        <taxon>rosids</taxon>
        <taxon>fabids</taxon>
        <taxon>Fabales</taxon>
        <taxon>Fabaceae</taxon>
        <taxon>Papilionoideae</taxon>
        <taxon>50 kb inversion clade</taxon>
        <taxon>NPAAA clade</taxon>
        <taxon>indigoferoid/millettioid clade</taxon>
        <taxon>Phaseoleae</taxon>
        <taxon>Glycine</taxon>
        <taxon>Glycine subgen. Soja</taxon>
    </lineage>
</organism>
<evidence type="ECO:0000313" key="1">
    <source>
        <dbReference type="EMBL" id="KRH33566.1"/>
    </source>
</evidence>
<dbReference type="AlphaFoldDB" id="A0A0R0HSK1"/>
<dbReference type="Gramene" id="KRH33566">
    <property type="protein sequence ID" value="KRH33566"/>
    <property type="gene ID" value="GLYMA_10G132000"/>
</dbReference>
<dbReference type="EMBL" id="CM000843">
    <property type="protein sequence ID" value="KRH33566.1"/>
    <property type="molecule type" value="Genomic_DNA"/>
</dbReference>
<keyword evidence="3" id="KW-1185">Reference proteome</keyword>
<accession>A0A0R0HSK1</accession>
<reference evidence="1" key="3">
    <citation type="submission" date="2018-07" db="EMBL/GenBank/DDBJ databases">
        <title>WGS assembly of Glycine max.</title>
        <authorList>
            <person name="Schmutz J."/>
            <person name="Cannon S."/>
            <person name="Schlueter J."/>
            <person name="Ma J."/>
            <person name="Mitros T."/>
            <person name="Nelson W."/>
            <person name="Hyten D."/>
            <person name="Song Q."/>
            <person name="Thelen J."/>
            <person name="Cheng J."/>
            <person name="Xu D."/>
            <person name="Hellsten U."/>
            <person name="May G."/>
            <person name="Yu Y."/>
            <person name="Sakurai T."/>
            <person name="Umezawa T."/>
            <person name="Bhattacharyya M."/>
            <person name="Sandhu D."/>
            <person name="Valliyodan B."/>
            <person name="Lindquist E."/>
            <person name="Peto M."/>
            <person name="Grant D."/>
            <person name="Shu S."/>
            <person name="Goodstein D."/>
            <person name="Barry K."/>
            <person name="Futrell-Griggs M."/>
            <person name="Abernathy B."/>
            <person name="Du J."/>
            <person name="Tian Z."/>
            <person name="Zhu L."/>
            <person name="Gill N."/>
            <person name="Joshi T."/>
            <person name="Libault M."/>
            <person name="Sethuraman A."/>
            <person name="Zhang X."/>
            <person name="Shinozaki K."/>
            <person name="Nguyen H."/>
            <person name="Wing R."/>
            <person name="Cregan P."/>
            <person name="Specht J."/>
            <person name="Grimwood J."/>
            <person name="Rokhsar D."/>
            <person name="Stacey G."/>
            <person name="Shoemaker R."/>
            <person name="Jackson S."/>
        </authorList>
    </citation>
    <scope>NUCLEOTIDE SEQUENCE</scope>
    <source>
        <tissue evidence="1">Callus</tissue>
    </source>
</reference>
<proteinExistence type="predicted"/>
<sequence>MIFELMQSLKKLMLLFRKGDVPLQQISACLLTNKGWYCACLIFFRSTS</sequence>
<evidence type="ECO:0000313" key="2">
    <source>
        <dbReference type="EnsemblPlants" id="KRH33566"/>
    </source>
</evidence>
<evidence type="ECO:0000313" key="3">
    <source>
        <dbReference type="Proteomes" id="UP000008827"/>
    </source>
</evidence>
<reference evidence="2" key="2">
    <citation type="submission" date="2018-02" db="UniProtKB">
        <authorList>
            <consortium name="EnsemblPlants"/>
        </authorList>
    </citation>
    <scope>IDENTIFICATION</scope>
    <source>
        <strain evidence="2">Williams 82</strain>
    </source>
</reference>
<protein>
    <submittedName>
        <fullName evidence="1 2">Uncharacterized protein</fullName>
    </submittedName>
</protein>
<gene>
    <name evidence="1" type="ORF">GLYMA_10G132000</name>
</gene>
<reference evidence="1 2" key="1">
    <citation type="journal article" date="2010" name="Nature">
        <title>Genome sequence of the palaeopolyploid soybean.</title>
        <authorList>
            <person name="Schmutz J."/>
            <person name="Cannon S.B."/>
            <person name="Schlueter J."/>
            <person name="Ma J."/>
            <person name="Mitros T."/>
            <person name="Nelson W."/>
            <person name="Hyten D.L."/>
            <person name="Song Q."/>
            <person name="Thelen J.J."/>
            <person name="Cheng J."/>
            <person name="Xu D."/>
            <person name="Hellsten U."/>
            <person name="May G.D."/>
            <person name="Yu Y."/>
            <person name="Sakurai T."/>
            <person name="Umezawa T."/>
            <person name="Bhattacharyya M.K."/>
            <person name="Sandhu D."/>
            <person name="Valliyodan B."/>
            <person name="Lindquist E."/>
            <person name="Peto M."/>
            <person name="Grant D."/>
            <person name="Shu S."/>
            <person name="Goodstein D."/>
            <person name="Barry K."/>
            <person name="Futrell-Griggs M."/>
            <person name="Abernathy B."/>
            <person name="Du J."/>
            <person name="Tian Z."/>
            <person name="Zhu L."/>
            <person name="Gill N."/>
            <person name="Joshi T."/>
            <person name="Libault M."/>
            <person name="Sethuraman A."/>
            <person name="Zhang X.-C."/>
            <person name="Shinozaki K."/>
            <person name="Nguyen H.T."/>
            <person name="Wing R.A."/>
            <person name="Cregan P."/>
            <person name="Specht J."/>
            <person name="Grimwood J."/>
            <person name="Rokhsar D."/>
            <person name="Stacey G."/>
            <person name="Shoemaker R.C."/>
            <person name="Jackson S.A."/>
        </authorList>
    </citation>
    <scope>NUCLEOTIDE SEQUENCE [LARGE SCALE GENOMIC DNA]</scope>
    <source>
        <strain evidence="2">cv. Williams 82</strain>
        <tissue evidence="1">Callus</tissue>
    </source>
</reference>
<dbReference type="EnsemblPlants" id="KRH33566">
    <property type="protein sequence ID" value="KRH33566"/>
    <property type="gene ID" value="GLYMA_10G132000"/>
</dbReference>
<dbReference type="InParanoid" id="A0A0R0HSK1"/>
<dbReference type="Proteomes" id="UP000008827">
    <property type="component" value="Chromosome 10"/>
</dbReference>